<gene>
    <name evidence="2" type="primary">nikR</name>
    <name evidence="2" type="ORF">HRbin17_01257</name>
</gene>
<dbReference type="InterPro" id="IPR002145">
    <property type="entry name" value="CopG"/>
</dbReference>
<dbReference type="InterPro" id="IPR013321">
    <property type="entry name" value="Arc_rbn_hlx_hlx"/>
</dbReference>
<name>A0A2H5XC35_9BACT</name>
<evidence type="ECO:0000313" key="2">
    <source>
        <dbReference type="EMBL" id="GBC98743.1"/>
    </source>
</evidence>
<dbReference type="GO" id="GO:0006355">
    <property type="term" value="P:regulation of DNA-templated transcription"/>
    <property type="evidence" value="ECO:0007669"/>
    <property type="project" value="InterPro"/>
</dbReference>
<feature type="domain" description="Ribbon-helix-helix protein CopG" evidence="1">
    <location>
        <begin position="4"/>
        <end position="43"/>
    </location>
</feature>
<evidence type="ECO:0000313" key="3">
    <source>
        <dbReference type="Proteomes" id="UP000236173"/>
    </source>
</evidence>
<dbReference type="Proteomes" id="UP000236173">
    <property type="component" value="Unassembled WGS sequence"/>
</dbReference>
<protein>
    <submittedName>
        <fullName evidence="2">Nickel-responsive regulator</fullName>
    </submittedName>
</protein>
<dbReference type="AlphaFoldDB" id="A0A2H5XC35"/>
<sequence>MATKVINISLPEKLLKEIDKEAKRENRTRSEFLREAARRYIEAKRAGIVPYWTASERRAFAGLSAASFNRIWDNPVDAEAWGNWEERHGKGKRAKTR</sequence>
<organism evidence="2 3">
    <name type="scientific">Candidatus Fervidibacter japonicus</name>
    <dbReference type="NCBI Taxonomy" id="2035412"/>
    <lineage>
        <taxon>Bacteria</taxon>
        <taxon>Candidatus Fervidibacterota</taxon>
        <taxon>Candidatus Fervidibacter</taxon>
    </lineage>
</organism>
<evidence type="ECO:0000259" key="1">
    <source>
        <dbReference type="Pfam" id="PF01402"/>
    </source>
</evidence>
<dbReference type="SUPFAM" id="SSF47598">
    <property type="entry name" value="Ribbon-helix-helix"/>
    <property type="match status" value="1"/>
</dbReference>
<dbReference type="EMBL" id="BEHT01000015">
    <property type="protein sequence ID" value="GBC98743.1"/>
    <property type="molecule type" value="Genomic_DNA"/>
</dbReference>
<comment type="caution">
    <text evidence="2">The sequence shown here is derived from an EMBL/GenBank/DDBJ whole genome shotgun (WGS) entry which is preliminary data.</text>
</comment>
<dbReference type="CDD" id="cd22231">
    <property type="entry name" value="RHH_NikR_HicB-like"/>
    <property type="match status" value="1"/>
</dbReference>
<reference evidence="3" key="1">
    <citation type="submission" date="2017-09" db="EMBL/GenBank/DDBJ databases">
        <title>Metaegenomics of thermophilic ammonia-oxidizing enrichment culture.</title>
        <authorList>
            <person name="Kato S."/>
            <person name="Suzuki K."/>
        </authorList>
    </citation>
    <scope>NUCLEOTIDE SEQUENCE [LARGE SCALE GENOMIC DNA]</scope>
</reference>
<dbReference type="InterPro" id="IPR010985">
    <property type="entry name" value="Ribbon_hlx_hlx"/>
</dbReference>
<dbReference type="Gene3D" id="1.10.1220.10">
    <property type="entry name" value="Met repressor-like"/>
    <property type="match status" value="1"/>
</dbReference>
<dbReference type="Pfam" id="PF01402">
    <property type="entry name" value="RHH_1"/>
    <property type="match status" value="1"/>
</dbReference>
<proteinExistence type="predicted"/>
<accession>A0A2H5XC35</accession>